<feature type="transmembrane region" description="Helical" evidence="9">
    <location>
        <begin position="131"/>
        <end position="153"/>
    </location>
</feature>
<dbReference type="GO" id="GO:0007200">
    <property type="term" value="P:phospholipase C-activating G protein-coupled receptor signaling pathway"/>
    <property type="evidence" value="ECO:0007669"/>
    <property type="project" value="TreeGrafter"/>
</dbReference>
<feature type="domain" description="G-protein coupled receptors family 1 profile" evidence="10">
    <location>
        <begin position="34"/>
        <end position="288"/>
    </location>
</feature>
<feature type="transmembrane region" description="Helical" evidence="9">
    <location>
        <begin position="227"/>
        <end position="252"/>
    </location>
</feature>
<reference evidence="11" key="1">
    <citation type="thesis" date="2020" institute="ProQuest LLC" country="789 East Eisenhower Parkway, Ann Arbor, MI, USA">
        <title>Comparative Genomics and Chromosome Evolution.</title>
        <authorList>
            <person name="Mudd A.B."/>
        </authorList>
    </citation>
    <scope>NUCLEOTIDE SEQUENCE</scope>
    <source>
        <strain evidence="11">1538</strain>
        <tissue evidence="11">Blood</tissue>
    </source>
</reference>
<evidence type="ECO:0000256" key="9">
    <source>
        <dbReference type="SAM" id="Phobius"/>
    </source>
</evidence>
<keyword evidence="7" id="KW-0325">Glycoprotein</keyword>
<keyword evidence="4" id="KW-0297">G-protein coupled receptor</keyword>
<dbReference type="PANTHER" id="PTHR24232">
    <property type="entry name" value="G-PROTEIN COUPLED RECEPTOR"/>
    <property type="match status" value="1"/>
</dbReference>
<keyword evidence="6" id="KW-0675">Receptor</keyword>
<evidence type="ECO:0000256" key="1">
    <source>
        <dbReference type="ARBA" id="ARBA00004141"/>
    </source>
</evidence>
<feature type="transmembrane region" description="Helical" evidence="9">
    <location>
        <begin position="272"/>
        <end position="292"/>
    </location>
</feature>
<dbReference type="Pfam" id="PF00001">
    <property type="entry name" value="7tm_1"/>
    <property type="match status" value="1"/>
</dbReference>
<dbReference type="Gene3D" id="1.20.1070.10">
    <property type="entry name" value="Rhodopsin 7-helix transmembrane proteins"/>
    <property type="match status" value="1"/>
</dbReference>
<keyword evidence="3 9" id="KW-1133">Transmembrane helix</keyword>
<protein>
    <recommendedName>
        <fullName evidence="10">G-protein coupled receptors family 1 profile domain-containing protein</fullName>
    </recommendedName>
</protein>
<keyword evidence="5 9" id="KW-0472">Membrane</keyword>
<dbReference type="PROSITE" id="PS50262">
    <property type="entry name" value="G_PROTEIN_RECEP_F1_2"/>
    <property type="match status" value="1"/>
</dbReference>
<evidence type="ECO:0000256" key="7">
    <source>
        <dbReference type="ARBA" id="ARBA00023180"/>
    </source>
</evidence>
<feature type="transmembrane region" description="Helical" evidence="9">
    <location>
        <begin position="98"/>
        <end position="119"/>
    </location>
</feature>
<evidence type="ECO:0000313" key="12">
    <source>
        <dbReference type="Proteomes" id="UP001181693"/>
    </source>
</evidence>
<dbReference type="EMBL" id="DYDO01000007">
    <property type="protein sequence ID" value="DBA20873.1"/>
    <property type="molecule type" value="Genomic_DNA"/>
</dbReference>
<dbReference type="InterPro" id="IPR000276">
    <property type="entry name" value="GPCR_Rhodpsn"/>
</dbReference>
<dbReference type="SUPFAM" id="SSF81321">
    <property type="entry name" value="Family A G protein-coupled receptor-like"/>
    <property type="match status" value="1"/>
</dbReference>
<dbReference type="GO" id="GO:0004930">
    <property type="term" value="F:G protein-coupled receptor activity"/>
    <property type="evidence" value="ECO:0007669"/>
    <property type="project" value="UniProtKB-KW"/>
</dbReference>
<dbReference type="PRINTS" id="PR00237">
    <property type="entry name" value="GPCRRHODOPSN"/>
</dbReference>
<gene>
    <name evidence="11" type="ORF">GDO54_017613</name>
</gene>
<accession>A0AAV3AFZ6</accession>
<evidence type="ECO:0000313" key="11">
    <source>
        <dbReference type="EMBL" id="DBA20873.1"/>
    </source>
</evidence>
<evidence type="ECO:0000256" key="5">
    <source>
        <dbReference type="ARBA" id="ARBA00023136"/>
    </source>
</evidence>
<keyword evidence="8" id="KW-0807">Transducer</keyword>
<evidence type="ECO:0000256" key="8">
    <source>
        <dbReference type="ARBA" id="ARBA00023224"/>
    </source>
</evidence>
<dbReference type="InterPro" id="IPR017452">
    <property type="entry name" value="GPCR_Rhodpsn_7TM"/>
</dbReference>
<sequence>MPSGNFSNCSRPSDFQHTLYAITYTAIFIPGLLANSVALWVLRSFITKKNKAIIFMINLATADLAHVLSLPLRIYYYINHSWPFKHFACLLCFYLKYLNMYASIIFLTLISVQRCVFTANPFKAKDWKRRYDVGISICVWLVVGTACLPFPIYRSSGGNNSTSCFADLGNNQINMITMSSMLIFAELFGFLVPMTVITYTSLKTSAQLKMDSLQCVNKREKKKALRLVITCACVFFICFTPYHITFFFYIMVSSNAIRNCTAQKIILTLHPISISLASINCCLNPIMYYFTASEFQSEMARRGNSMIRGRLMSKESASSF</sequence>
<dbReference type="AlphaFoldDB" id="A0AAV3AFZ6"/>
<keyword evidence="2 9" id="KW-0812">Transmembrane</keyword>
<dbReference type="GO" id="GO:0035025">
    <property type="term" value="P:positive regulation of Rho protein signal transduction"/>
    <property type="evidence" value="ECO:0007669"/>
    <property type="project" value="TreeGrafter"/>
</dbReference>
<organism evidence="11 12">
    <name type="scientific">Pyxicephalus adspersus</name>
    <name type="common">African bullfrog</name>
    <dbReference type="NCBI Taxonomy" id="30357"/>
    <lineage>
        <taxon>Eukaryota</taxon>
        <taxon>Metazoa</taxon>
        <taxon>Chordata</taxon>
        <taxon>Craniata</taxon>
        <taxon>Vertebrata</taxon>
        <taxon>Euteleostomi</taxon>
        <taxon>Amphibia</taxon>
        <taxon>Batrachia</taxon>
        <taxon>Anura</taxon>
        <taxon>Neobatrachia</taxon>
        <taxon>Ranoidea</taxon>
        <taxon>Pyxicephalidae</taxon>
        <taxon>Pyxicephalinae</taxon>
        <taxon>Pyxicephalus</taxon>
    </lineage>
</organism>
<comment type="subcellular location">
    <subcellularLocation>
        <location evidence="1">Membrane</location>
        <topology evidence="1">Multi-pass membrane protein</topology>
    </subcellularLocation>
</comment>
<evidence type="ECO:0000256" key="2">
    <source>
        <dbReference type="ARBA" id="ARBA00022692"/>
    </source>
</evidence>
<dbReference type="GO" id="GO:0005886">
    <property type="term" value="C:plasma membrane"/>
    <property type="evidence" value="ECO:0007669"/>
    <property type="project" value="TreeGrafter"/>
</dbReference>
<feature type="transmembrane region" description="Helical" evidence="9">
    <location>
        <begin position="173"/>
        <end position="200"/>
    </location>
</feature>
<name>A0AAV3AFZ6_PYXAD</name>
<evidence type="ECO:0000259" key="10">
    <source>
        <dbReference type="PROSITE" id="PS50262"/>
    </source>
</evidence>
<feature type="transmembrane region" description="Helical" evidence="9">
    <location>
        <begin position="20"/>
        <end position="42"/>
    </location>
</feature>
<dbReference type="Proteomes" id="UP001181693">
    <property type="component" value="Unassembled WGS sequence"/>
</dbReference>
<proteinExistence type="predicted"/>
<dbReference type="PANTHER" id="PTHR24232:SF6">
    <property type="entry name" value="PURINERGIC RECEPTOR P2Y, G-PROTEIN COUPLED 10B"/>
    <property type="match status" value="1"/>
</dbReference>
<comment type="caution">
    <text evidence="11">The sequence shown here is derived from an EMBL/GenBank/DDBJ whole genome shotgun (WGS) entry which is preliminary data.</text>
</comment>
<keyword evidence="12" id="KW-1185">Reference proteome</keyword>
<dbReference type="PRINTS" id="PR01157">
    <property type="entry name" value="P2YPURNOCPTR"/>
</dbReference>
<feature type="transmembrane region" description="Helical" evidence="9">
    <location>
        <begin position="54"/>
        <end position="78"/>
    </location>
</feature>
<evidence type="ECO:0000256" key="3">
    <source>
        <dbReference type="ARBA" id="ARBA00022989"/>
    </source>
</evidence>
<evidence type="ECO:0000256" key="6">
    <source>
        <dbReference type="ARBA" id="ARBA00023170"/>
    </source>
</evidence>
<evidence type="ECO:0000256" key="4">
    <source>
        <dbReference type="ARBA" id="ARBA00023040"/>
    </source>
</evidence>